<dbReference type="RefSeq" id="WP_379276416.1">
    <property type="nucleotide sequence ID" value="NZ_JBHUGT010000033.1"/>
</dbReference>
<dbReference type="InterPro" id="IPR036390">
    <property type="entry name" value="WH_DNA-bd_sf"/>
</dbReference>
<evidence type="ECO:0000259" key="2">
    <source>
        <dbReference type="Pfam" id="PF00496"/>
    </source>
</evidence>
<keyword evidence="5" id="KW-1185">Reference proteome</keyword>
<evidence type="ECO:0000256" key="1">
    <source>
        <dbReference type="ARBA" id="ARBA00023125"/>
    </source>
</evidence>
<comment type="caution">
    <text evidence="4">The sequence shown here is derived from an EMBL/GenBank/DDBJ whole genome shotgun (WGS) entry which is preliminary data.</text>
</comment>
<dbReference type="InterPro" id="IPR036388">
    <property type="entry name" value="WH-like_DNA-bd_sf"/>
</dbReference>
<feature type="domain" description="Solute-binding protein family 5" evidence="2">
    <location>
        <begin position="173"/>
        <end position="489"/>
    </location>
</feature>
<sequence length="591" mass="67451">MQALERYLELYERFGNAGGAGASAETSLGQIAEALYCTERNAKLVLRKLEEEGLIEWKAGRGRGNRSRLVFLADKGELLFGASKSYAEAGEYNKAYELLRAYGGDTGAGERFVDWMNGRFGFGKEQKEGTDVLRLPVYQPIVTLDPAEAMFSLSGHLILQLFDRLVQSDRTGKIVPAVAHHWECGAEGMEWTFHLRKGVIFHNGKELNAADVVYTLERLRERRNGWIVRTLDRAEAISPRIVKIYLNKPNRLFLRFLCSVAMSVLPCDLGGQSEDNYWRRPAGTGPFQIESWSEDRVILQANPHYYQGRPHLDSVDIVVMPEEGLLGRDRDVLSWQQLLCEPEEREIKPENGWELKESQDGCTSLLTWNMNKDGPHRTLAFRRAVDALIDRNAMIAELGDYRDRAASGFFFDPDSPRDHTDSGRQEVLQLLKQAGYDGEPVALAAYGKHAKDAEWIARRCAEFGIEVRLLIGTSENIHRYLGEADAILHAIVFPEEEVCLIENYVQEGSFVKEYQDPGMQSWITEKIDLALGFEQLQERQAFYGEIERRLKDEARISFLLHAKFYTNYHPSFKGVTINQHGWIDFKDVWRE</sequence>
<dbReference type="Gene3D" id="3.40.190.10">
    <property type="entry name" value="Periplasmic binding protein-like II"/>
    <property type="match status" value="1"/>
</dbReference>
<accession>A0ABW5R0G7</accession>
<dbReference type="EMBL" id="JBHUMY010000026">
    <property type="protein sequence ID" value="MFD2662316.1"/>
    <property type="molecule type" value="Genomic_DNA"/>
</dbReference>
<name>A0ABW5R0G7_9BACL</name>
<reference evidence="5" key="1">
    <citation type="journal article" date="2019" name="Int. J. Syst. Evol. Microbiol.">
        <title>The Global Catalogue of Microorganisms (GCM) 10K type strain sequencing project: providing services to taxonomists for standard genome sequencing and annotation.</title>
        <authorList>
            <consortium name="The Broad Institute Genomics Platform"/>
            <consortium name="The Broad Institute Genome Sequencing Center for Infectious Disease"/>
            <person name="Wu L."/>
            <person name="Ma J."/>
        </authorList>
    </citation>
    <scope>NUCLEOTIDE SEQUENCE [LARGE SCALE GENOMIC DNA]</scope>
    <source>
        <strain evidence="5">TISTR 1827</strain>
    </source>
</reference>
<evidence type="ECO:0000313" key="4">
    <source>
        <dbReference type="EMBL" id="MFD2662316.1"/>
    </source>
</evidence>
<dbReference type="SUPFAM" id="SSF53850">
    <property type="entry name" value="Periplasmic binding protein-like II"/>
    <property type="match status" value="1"/>
</dbReference>
<organism evidence="4 5">
    <name type="scientific">Paenibacillus thailandensis</name>
    <dbReference type="NCBI Taxonomy" id="393250"/>
    <lineage>
        <taxon>Bacteria</taxon>
        <taxon>Bacillati</taxon>
        <taxon>Bacillota</taxon>
        <taxon>Bacilli</taxon>
        <taxon>Bacillales</taxon>
        <taxon>Paenibacillaceae</taxon>
        <taxon>Paenibacillus</taxon>
    </lineage>
</organism>
<dbReference type="PANTHER" id="PTHR30290:SF72">
    <property type="entry name" value="HTH-TYPE TRANSCRIPTIONAL REGULATOR SGRR"/>
    <property type="match status" value="1"/>
</dbReference>
<dbReference type="Pfam" id="PF00496">
    <property type="entry name" value="SBP_bac_5"/>
    <property type="match status" value="1"/>
</dbReference>
<dbReference type="Proteomes" id="UP001597493">
    <property type="component" value="Unassembled WGS sequence"/>
</dbReference>
<dbReference type="Pfam" id="PF12793">
    <property type="entry name" value="SgrR_N"/>
    <property type="match status" value="1"/>
</dbReference>
<keyword evidence="1" id="KW-0238">DNA-binding</keyword>
<dbReference type="Gene3D" id="3.10.105.10">
    <property type="entry name" value="Dipeptide-binding Protein, Domain 3"/>
    <property type="match status" value="1"/>
</dbReference>
<gene>
    <name evidence="4" type="ORF">ACFSW5_18835</name>
</gene>
<dbReference type="InterPro" id="IPR000914">
    <property type="entry name" value="SBP_5_dom"/>
</dbReference>
<protein>
    <submittedName>
        <fullName evidence="4">ABC transporter substrate-binding protein</fullName>
    </submittedName>
</protein>
<evidence type="ECO:0000313" key="5">
    <source>
        <dbReference type="Proteomes" id="UP001597493"/>
    </source>
</evidence>
<dbReference type="InterPro" id="IPR025370">
    <property type="entry name" value="SgrR_HTH_N"/>
</dbReference>
<dbReference type="Gene3D" id="1.10.10.10">
    <property type="entry name" value="Winged helix-like DNA-binding domain superfamily/Winged helix DNA-binding domain"/>
    <property type="match status" value="1"/>
</dbReference>
<proteinExistence type="predicted"/>
<dbReference type="InterPro" id="IPR039424">
    <property type="entry name" value="SBP_5"/>
</dbReference>
<feature type="domain" description="Transcriptional regulator SgrR N-terminal HTH" evidence="3">
    <location>
        <begin position="5"/>
        <end position="100"/>
    </location>
</feature>
<dbReference type="SUPFAM" id="SSF46785">
    <property type="entry name" value="Winged helix' DNA-binding domain"/>
    <property type="match status" value="1"/>
</dbReference>
<dbReference type="PANTHER" id="PTHR30290">
    <property type="entry name" value="PERIPLASMIC BINDING COMPONENT OF ABC TRANSPORTER"/>
    <property type="match status" value="1"/>
</dbReference>
<evidence type="ECO:0000259" key="3">
    <source>
        <dbReference type="Pfam" id="PF12793"/>
    </source>
</evidence>